<sequence length="128" mass="14436">MNCVTVEELELLSFFGVEPARVDQDIPWPYNDFSYLLEVGGYTVSFRIAPAYKDLSLSVAHNGSELYSVRSVSIKDVRYHRDADRETLEIAVSDRDTIWFRLRPSLLITQEAGECSIPSMASSLTSIP</sequence>
<gene>
    <name evidence="1" type="ORF">FB547_109110</name>
</gene>
<evidence type="ECO:0000313" key="1">
    <source>
        <dbReference type="EMBL" id="TWD77572.1"/>
    </source>
</evidence>
<reference evidence="1 2" key="1">
    <citation type="submission" date="2019-06" db="EMBL/GenBank/DDBJ databases">
        <title>Sorghum-associated microbial communities from plants grown in Nebraska, USA.</title>
        <authorList>
            <person name="Schachtman D."/>
        </authorList>
    </citation>
    <scope>NUCLEOTIDE SEQUENCE [LARGE SCALE GENOMIC DNA]</scope>
    <source>
        <strain evidence="1 2">T529</strain>
    </source>
</reference>
<organism evidence="1 2">
    <name type="scientific">Variovorax beijingensis</name>
    <dbReference type="NCBI Taxonomy" id="2496117"/>
    <lineage>
        <taxon>Bacteria</taxon>
        <taxon>Pseudomonadati</taxon>
        <taxon>Pseudomonadota</taxon>
        <taxon>Betaproteobacteria</taxon>
        <taxon>Burkholderiales</taxon>
        <taxon>Comamonadaceae</taxon>
        <taxon>Variovorax</taxon>
    </lineage>
</organism>
<name>A0A561BFP2_9BURK</name>
<proteinExistence type="predicted"/>
<dbReference type="Proteomes" id="UP000319722">
    <property type="component" value="Unassembled WGS sequence"/>
</dbReference>
<accession>A0A561BFP2</accession>
<dbReference type="OrthoDB" id="9181951at2"/>
<evidence type="ECO:0000313" key="2">
    <source>
        <dbReference type="Proteomes" id="UP000319722"/>
    </source>
</evidence>
<comment type="caution">
    <text evidence="1">The sequence shown here is derived from an EMBL/GenBank/DDBJ whole genome shotgun (WGS) entry which is preliminary data.</text>
</comment>
<dbReference type="AlphaFoldDB" id="A0A561BFP2"/>
<protein>
    <submittedName>
        <fullName evidence="1">Uncharacterized protein</fullName>
    </submittedName>
</protein>
<dbReference type="EMBL" id="VIVL01000009">
    <property type="protein sequence ID" value="TWD77572.1"/>
    <property type="molecule type" value="Genomic_DNA"/>
</dbReference>